<reference evidence="7" key="1">
    <citation type="submission" date="2021-03" db="EMBL/GenBank/DDBJ databases">
        <authorList>
            <person name="Tagirdzhanova G."/>
        </authorList>
    </citation>
    <scope>NUCLEOTIDE SEQUENCE</scope>
</reference>
<feature type="transmembrane region" description="Helical" evidence="5">
    <location>
        <begin position="242"/>
        <end position="264"/>
    </location>
</feature>
<dbReference type="OrthoDB" id="1436450at2759"/>
<keyword evidence="2 5" id="KW-0812">Transmembrane</keyword>
<feature type="domain" description="EamA" evidence="6">
    <location>
        <begin position="155"/>
        <end position="220"/>
    </location>
</feature>
<feature type="transmembrane region" description="Helical" evidence="5">
    <location>
        <begin position="342"/>
        <end position="363"/>
    </location>
</feature>
<keyword evidence="3 5" id="KW-1133">Transmembrane helix</keyword>
<dbReference type="PANTHER" id="PTHR23051:SF0">
    <property type="entry name" value="SOLUTE CARRIER FAMILY 35 MEMBER F5"/>
    <property type="match status" value="1"/>
</dbReference>
<feature type="transmembrane region" description="Helical" evidence="5">
    <location>
        <begin position="314"/>
        <end position="335"/>
    </location>
</feature>
<dbReference type="PANTHER" id="PTHR23051">
    <property type="entry name" value="SOLUTE CARRIER FAMILY 35, MEMBER F5"/>
    <property type="match status" value="1"/>
</dbReference>
<evidence type="ECO:0000256" key="2">
    <source>
        <dbReference type="ARBA" id="ARBA00022692"/>
    </source>
</evidence>
<accession>A0A8H3EGZ6</accession>
<dbReference type="AlphaFoldDB" id="A0A8H3EGZ6"/>
<dbReference type="Pfam" id="PF00892">
    <property type="entry name" value="EamA"/>
    <property type="match status" value="1"/>
</dbReference>
<feature type="transmembrane region" description="Helical" evidence="5">
    <location>
        <begin position="276"/>
        <end position="302"/>
    </location>
</feature>
<comment type="subcellular location">
    <subcellularLocation>
        <location evidence="1">Membrane</location>
        <topology evidence="1">Multi-pass membrane protein</topology>
    </subcellularLocation>
</comment>
<evidence type="ECO:0000256" key="4">
    <source>
        <dbReference type="ARBA" id="ARBA00023136"/>
    </source>
</evidence>
<proteinExistence type="predicted"/>
<organism evidence="7 8">
    <name type="scientific">Gomphillus americanus</name>
    <dbReference type="NCBI Taxonomy" id="1940652"/>
    <lineage>
        <taxon>Eukaryota</taxon>
        <taxon>Fungi</taxon>
        <taxon>Dikarya</taxon>
        <taxon>Ascomycota</taxon>
        <taxon>Pezizomycotina</taxon>
        <taxon>Lecanoromycetes</taxon>
        <taxon>OSLEUM clade</taxon>
        <taxon>Ostropomycetidae</taxon>
        <taxon>Ostropales</taxon>
        <taxon>Graphidaceae</taxon>
        <taxon>Gomphilloideae</taxon>
        <taxon>Gomphillus</taxon>
    </lineage>
</organism>
<keyword evidence="4 5" id="KW-0472">Membrane</keyword>
<dbReference type="Proteomes" id="UP000664169">
    <property type="component" value="Unassembled WGS sequence"/>
</dbReference>
<evidence type="ECO:0000259" key="6">
    <source>
        <dbReference type="Pfam" id="PF00892"/>
    </source>
</evidence>
<dbReference type="InterPro" id="IPR037185">
    <property type="entry name" value="EmrE-like"/>
</dbReference>
<feature type="transmembrane region" description="Helical" evidence="5">
    <location>
        <begin position="369"/>
        <end position="387"/>
    </location>
</feature>
<evidence type="ECO:0000256" key="1">
    <source>
        <dbReference type="ARBA" id="ARBA00004141"/>
    </source>
</evidence>
<comment type="caution">
    <text evidence="7">The sequence shown here is derived from an EMBL/GenBank/DDBJ whole genome shotgun (WGS) entry which is preliminary data.</text>
</comment>
<protein>
    <recommendedName>
        <fullName evidence="6">EamA domain-containing protein</fullName>
    </recommendedName>
</protein>
<feature type="transmembrane region" description="Helical" evidence="5">
    <location>
        <begin position="149"/>
        <end position="169"/>
    </location>
</feature>
<dbReference type="EMBL" id="CAJPDQ010000003">
    <property type="protein sequence ID" value="CAF9906556.1"/>
    <property type="molecule type" value="Genomic_DNA"/>
</dbReference>
<evidence type="ECO:0000313" key="8">
    <source>
        <dbReference type="Proteomes" id="UP000664169"/>
    </source>
</evidence>
<evidence type="ECO:0000313" key="7">
    <source>
        <dbReference type="EMBL" id="CAF9906556.1"/>
    </source>
</evidence>
<dbReference type="GO" id="GO:0000329">
    <property type="term" value="C:fungal-type vacuole membrane"/>
    <property type="evidence" value="ECO:0007669"/>
    <property type="project" value="TreeGrafter"/>
</dbReference>
<keyword evidence="8" id="KW-1185">Reference proteome</keyword>
<sequence>MAPQIKTFGPARRHTIGIALIAVTVFLWTASNFLLSNILADDSYSKPYFVTYVNTAFFSLFLAIVGLRHAVARTFLGGGSRGATAPGPVLRGQSDGLRTGDEVLDALLQADGRGDVDDSDGGNVDRVCSSSSRMYPVGEEARLSIRETAYLALEFCLLWFFANVTLSVGLEYTTVASSTVLTATSGMFTLLFGVISKVERFTFLKLFGVVTSLAGIAMISLIDVSADGDKHRGNFPHKTPAKVALGDILSLASAVLYGVYSVLMKKRIGSEDRVDMLLFFGFVGLINTVILWPGIIILHLVGLESFELPSDSRVSSVVIINAMVSVVADLCWAYAVVFTSPLVVTVGLSMSIPLALLGQIVIHSSSAPVLYWIGAALVFLAFGLINYETKQTNKPILSTEDRAG</sequence>
<feature type="transmembrane region" description="Helical" evidence="5">
    <location>
        <begin position="16"/>
        <end position="35"/>
    </location>
</feature>
<evidence type="ECO:0000256" key="3">
    <source>
        <dbReference type="ARBA" id="ARBA00022989"/>
    </source>
</evidence>
<dbReference type="InterPro" id="IPR000620">
    <property type="entry name" value="EamA_dom"/>
</dbReference>
<dbReference type="SUPFAM" id="SSF103481">
    <property type="entry name" value="Multidrug resistance efflux transporter EmrE"/>
    <property type="match status" value="1"/>
</dbReference>
<feature type="transmembrane region" description="Helical" evidence="5">
    <location>
        <begin position="47"/>
        <end position="67"/>
    </location>
</feature>
<feature type="transmembrane region" description="Helical" evidence="5">
    <location>
        <begin position="175"/>
        <end position="195"/>
    </location>
</feature>
<gene>
    <name evidence="7" type="ORF">GOMPHAMPRED_004782</name>
</gene>
<name>A0A8H3EGZ6_9LECA</name>
<feature type="transmembrane region" description="Helical" evidence="5">
    <location>
        <begin position="202"/>
        <end position="222"/>
    </location>
</feature>
<evidence type="ECO:0000256" key="5">
    <source>
        <dbReference type="SAM" id="Phobius"/>
    </source>
</evidence>